<keyword evidence="4" id="KW-1185">Reference proteome</keyword>
<keyword evidence="1" id="KW-0472">Membrane</keyword>
<evidence type="ECO:0000256" key="1">
    <source>
        <dbReference type="SAM" id="Phobius"/>
    </source>
</evidence>
<reference evidence="3 4" key="1">
    <citation type="submission" date="2020-08" db="EMBL/GenBank/DDBJ databases">
        <title>Whole genome shotgun sequence of Actinoplanes ianthinogenes NBRC 13996.</title>
        <authorList>
            <person name="Komaki H."/>
            <person name="Tamura T."/>
        </authorList>
    </citation>
    <scope>NUCLEOTIDE SEQUENCE [LARGE SCALE GENOMIC DNA]</scope>
    <source>
        <strain evidence="3 4">NBRC 13996</strain>
    </source>
</reference>
<dbReference type="EMBL" id="AP023356">
    <property type="protein sequence ID" value="BCJ44875.1"/>
    <property type="molecule type" value="Genomic_DNA"/>
</dbReference>
<evidence type="ECO:0000313" key="4">
    <source>
        <dbReference type="Proteomes" id="UP000676967"/>
    </source>
</evidence>
<evidence type="ECO:0008006" key="5">
    <source>
        <dbReference type="Google" id="ProtNLM"/>
    </source>
</evidence>
<keyword evidence="1" id="KW-1133">Transmembrane helix</keyword>
<name>A0ABM7LZZ0_9ACTN</name>
<proteinExistence type="predicted"/>
<dbReference type="RefSeq" id="WP_189329695.1">
    <property type="nucleotide sequence ID" value="NZ_AP023356.1"/>
</dbReference>
<gene>
    <name evidence="3" type="ORF">Aiant_55320</name>
</gene>
<keyword evidence="1" id="KW-0812">Transmembrane</keyword>
<feature type="signal peptide" evidence="2">
    <location>
        <begin position="1"/>
        <end position="26"/>
    </location>
</feature>
<organism evidence="3 4">
    <name type="scientific">Actinoplanes ianthinogenes</name>
    <dbReference type="NCBI Taxonomy" id="122358"/>
    <lineage>
        <taxon>Bacteria</taxon>
        <taxon>Bacillati</taxon>
        <taxon>Actinomycetota</taxon>
        <taxon>Actinomycetes</taxon>
        <taxon>Micromonosporales</taxon>
        <taxon>Micromonosporaceae</taxon>
        <taxon>Actinoplanes</taxon>
    </lineage>
</organism>
<feature type="chain" id="PRO_5047400358" description="Sortase" evidence="2">
    <location>
        <begin position="27"/>
        <end position="160"/>
    </location>
</feature>
<feature type="transmembrane region" description="Helical" evidence="1">
    <location>
        <begin position="131"/>
        <end position="154"/>
    </location>
</feature>
<keyword evidence="2" id="KW-0732">Signal</keyword>
<sequence length="160" mass="16041">MRWIGSAAAAAMILAATLFPASAAQAAAVFLELNPSTVRAGDQVSVRASCEDNLKPATVTVVEIGPIRAKPDFGFLTATAKVPGDTPAGDYKATLQCPSGQTATATLHVVAKVEPSRGPATGGGGTAPERVAPLLVGGGLVVMLAGLALAGLAIRRRRLG</sequence>
<dbReference type="Proteomes" id="UP000676967">
    <property type="component" value="Chromosome"/>
</dbReference>
<evidence type="ECO:0000256" key="2">
    <source>
        <dbReference type="SAM" id="SignalP"/>
    </source>
</evidence>
<accession>A0ABM7LZZ0</accession>
<protein>
    <recommendedName>
        <fullName evidence="5">Sortase</fullName>
    </recommendedName>
</protein>
<evidence type="ECO:0000313" key="3">
    <source>
        <dbReference type="EMBL" id="BCJ44875.1"/>
    </source>
</evidence>